<gene>
    <name evidence="1" type="ORF">H103_01806</name>
</gene>
<dbReference type="AlphaFoldDB" id="A0A022WC62"/>
<organism evidence="1">
    <name type="scientific">Trichophyton rubrum CBS 288.86</name>
    <dbReference type="NCBI Taxonomy" id="1215330"/>
    <lineage>
        <taxon>Eukaryota</taxon>
        <taxon>Fungi</taxon>
        <taxon>Dikarya</taxon>
        <taxon>Ascomycota</taxon>
        <taxon>Pezizomycotina</taxon>
        <taxon>Eurotiomycetes</taxon>
        <taxon>Eurotiomycetidae</taxon>
        <taxon>Onygenales</taxon>
        <taxon>Arthrodermataceae</taxon>
        <taxon>Trichophyton</taxon>
    </lineage>
</organism>
<accession>A0A022WC62</accession>
<sequence>MERSRQQYLTESFSCSQVVVEIPDVPILSINVWPSHPFVQSSSYIHGIQRIETRGKRTSCCQGPVELAEPFLLSYDPQLARCQAKFVTTISGRDRLLPDSVC</sequence>
<proteinExistence type="predicted"/>
<protein>
    <submittedName>
        <fullName evidence="1">Uncharacterized protein</fullName>
    </submittedName>
</protein>
<evidence type="ECO:0000313" key="1">
    <source>
        <dbReference type="EMBL" id="EZF55648.1"/>
    </source>
</evidence>
<dbReference type="HOGENOM" id="CLU_2279460_0_0_1"/>
<reference evidence="1" key="1">
    <citation type="submission" date="2014-02" db="EMBL/GenBank/DDBJ databases">
        <title>The Genome Sequence of Trichophyton rubrum (morphotype fischeri) CBS 288.86.</title>
        <authorList>
            <consortium name="The Broad Institute Genomics Platform"/>
            <person name="Cuomo C.A."/>
            <person name="White T.C."/>
            <person name="Graser Y."/>
            <person name="Martinez-Rossi N."/>
            <person name="Heitman J."/>
            <person name="Young S.K."/>
            <person name="Zeng Q."/>
            <person name="Gargeya S."/>
            <person name="Abouelleil A."/>
            <person name="Alvarado L."/>
            <person name="Chapman S.B."/>
            <person name="Gainer-Dewar J."/>
            <person name="Goldberg J."/>
            <person name="Griggs A."/>
            <person name="Gujja S."/>
            <person name="Hansen M."/>
            <person name="Howarth C."/>
            <person name="Imamovic A."/>
            <person name="Larimer J."/>
            <person name="Martinez D."/>
            <person name="Murphy C."/>
            <person name="Pearson M.D."/>
            <person name="Persinoti G."/>
            <person name="Poon T."/>
            <person name="Priest M."/>
            <person name="Roberts A.D."/>
            <person name="Saif S."/>
            <person name="Shea T.D."/>
            <person name="Sykes S.N."/>
            <person name="Wortman J."/>
            <person name="Nusbaum C."/>
            <person name="Birren B."/>
        </authorList>
    </citation>
    <scope>NUCLEOTIDE SEQUENCE [LARGE SCALE GENOMIC DNA]</scope>
    <source>
        <strain evidence="1">CBS 288.86</strain>
    </source>
</reference>
<dbReference type="Proteomes" id="UP000023758">
    <property type="component" value="Unassembled WGS sequence"/>
</dbReference>
<name>A0A022WC62_TRIRU</name>
<dbReference type="EMBL" id="KK207747">
    <property type="protein sequence ID" value="EZF55648.1"/>
    <property type="molecule type" value="Genomic_DNA"/>
</dbReference>